<gene>
    <name evidence="1" type="ORF">AVEN_152305_1</name>
</gene>
<name>A0A4Y2KJ92_ARAVE</name>
<dbReference type="AlphaFoldDB" id="A0A4Y2KJ92"/>
<keyword evidence="2" id="KW-1185">Reference proteome</keyword>
<dbReference type="Proteomes" id="UP000499080">
    <property type="component" value="Unassembled WGS sequence"/>
</dbReference>
<protein>
    <submittedName>
        <fullName evidence="1">Uncharacterized protein</fullName>
    </submittedName>
</protein>
<feature type="non-terminal residue" evidence="1">
    <location>
        <position position="1"/>
    </location>
</feature>
<sequence length="502" mass="59891">FAFIVGDSNRLDLEKLSWTIQYNPSILRWTCQFGSIKASIILPNILMDEKLSDVLMLPLKDISLRRVAVILCSQTDILSLDDAFAVEYKVEDNVRKFELPPLLKEQIKYLVKPIHTEMRNWKKFHEEYLKNSYINTFCNNKGLCWTNLGTVDYQKTAEKLISCEMLDIVKRYRLACLYCLEDYIPVLWKKLPEKSKRSFMKKKYLLLYIRNPKLEFCWPYILKGEETKLDNMLDRQSGNLKTFNQIAFEYSAYIGNKAATEYFFRKLTYGEREASLYRATTAVLTRQLKREFVGDNFPPEKRSDTSFYLLSQINPEQQMEIFKRHPCSVLMCLLDWPWQHLFLDIAEHIWNCLTPYNYFYLLLNISRRIKIGYCLTKLFQEFFLHGDDDFKKCFVDQECHSASILRDFFDNQEMESIKVIFRNVYSVERKRLVSSESVFKLFYNSILNGKWHLIQLCIQEATLSIEDKSELKEAYCRFLAEIHKGQKIKWSKWEQLFQFFLD</sequence>
<dbReference type="OrthoDB" id="6437663at2759"/>
<evidence type="ECO:0000313" key="1">
    <source>
        <dbReference type="EMBL" id="GBN02428.1"/>
    </source>
</evidence>
<organism evidence="1 2">
    <name type="scientific">Araneus ventricosus</name>
    <name type="common">Orbweaver spider</name>
    <name type="synonym">Epeira ventricosa</name>
    <dbReference type="NCBI Taxonomy" id="182803"/>
    <lineage>
        <taxon>Eukaryota</taxon>
        <taxon>Metazoa</taxon>
        <taxon>Ecdysozoa</taxon>
        <taxon>Arthropoda</taxon>
        <taxon>Chelicerata</taxon>
        <taxon>Arachnida</taxon>
        <taxon>Araneae</taxon>
        <taxon>Araneomorphae</taxon>
        <taxon>Entelegynae</taxon>
        <taxon>Araneoidea</taxon>
        <taxon>Araneidae</taxon>
        <taxon>Araneus</taxon>
    </lineage>
</organism>
<proteinExistence type="predicted"/>
<dbReference type="EMBL" id="BGPR01004700">
    <property type="protein sequence ID" value="GBN02428.1"/>
    <property type="molecule type" value="Genomic_DNA"/>
</dbReference>
<comment type="caution">
    <text evidence="1">The sequence shown here is derived from an EMBL/GenBank/DDBJ whole genome shotgun (WGS) entry which is preliminary data.</text>
</comment>
<evidence type="ECO:0000313" key="2">
    <source>
        <dbReference type="Proteomes" id="UP000499080"/>
    </source>
</evidence>
<accession>A0A4Y2KJ92</accession>
<reference evidence="1 2" key="1">
    <citation type="journal article" date="2019" name="Sci. Rep.">
        <title>Orb-weaving spider Araneus ventricosus genome elucidates the spidroin gene catalogue.</title>
        <authorList>
            <person name="Kono N."/>
            <person name="Nakamura H."/>
            <person name="Ohtoshi R."/>
            <person name="Moran D.A.P."/>
            <person name="Shinohara A."/>
            <person name="Yoshida Y."/>
            <person name="Fujiwara M."/>
            <person name="Mori M."/>
            <person name="Tomita M."/>
            <person name="Arakawa K."/>
        </authorList>
    </citation>
    <scope>NUCLEOTIDE SEQUENCE [LARGE SCALE GENOMIC DNA]</scope>
</reference>